<dbReference type="InterPro" id="IPR054549">
    <property type="entry name" value="UVB_sens_RUS_dom"/>
</dbReference>
<keyword evidence="2" id="KW-0472">Membrane</keyword>
<evidence type="ECO:0000313" key="4">
    <source>
        <dbReference type="EMBL" id="KAG5182319.1"/>
    </source>
</evidence>
<proteinExistence type="inferred from homology"/>
<evidence type="ECO:0000256" key="2">
    <source>
        <dbReference type="SAM" id="Phobius"/>
    </source>
</evidence>
<dbReference type="EMBL" id="JAFCMP010000112">
    <property type="protein sequence ID" value="KAG5186358.1"/>
    <property type="molecule type" value="Genomic_DNA"/>
</dbReference>
<protein>
    <submittedName>
        <fullName evidence="5">Root UVB sensitive family</fullName>
    </submittedName>
</protein>
<evidence type="ECO:0000313" key="5">
    <source>
        <dbReference type="EMBL" id="KAG5186358.1"/>
    </source>
</evidence>
<dbReference type="InterPro" id="IPR006968">
    <property type="entry name" value="RUS_fam"/>
</dbReference>
<keyword evidence="6" id="KW-1185">Reference proteome</keyword>
<evidence type="ECO:0000256" key="1">
    <source>
        <dbReference type="ARBA" id="ARBA00007558"/>
    </source>
</evidence>
<dbReference type="EMBL" id="JAFCMP010000256">
    <property type="protein sequence ID" value="KAG5182319.1"/>
    <property type="molecule type" value="Genomic_DNA"/>
</dbReference>
<feature type="domain" description="Protein root UVB sensitive/RUS" evidence="3">
    <location>
        <begin position="24"/>
        <end position="226"/>
    </location>
</feature>
<dbReference type="PANTHER" id="PTHR12770">
    <property type="entry name" value="RUS1 FAMILY PROTEIN C16ORF58"/>
    <property type="match status" value="1"/>
</dbReference>
<feature type="transmembrane region" description="Helical" evidence="2">
    <location>
        <begin position="195"/>
        <end position="217"/>
    </location>
</feature>
<dbReference type="Pfam" id="PF04884">
    <property type="entry name" value="UVB_sens_prot"/>
    <property type="match status" value="1"/>
</dbReference>
<comment type="caution">
    <text evidence="5">The sequence shown here is derived from an EMBL/GenBank/DDBJ whole genome shotgun (WGS) entry which is preliminary data.</text>
</comment>
<keyword evidence="2" id="KW-0812">Transmembrane</keyword>
<organism evidence="5 6">
    <name type="scientific">Tribonema minus</name>
    <dbReference type="NCBI Taxonomy" id="303371"/>
    <lineage>
        <taxon>Eukaryota</taxon>
        <taxon>Sar</taxon>
        <taxon>Stramenopiles</taxon>
        <taxon>Ochrophyta</taxon>
        <taxon>PX clade</taxon>
        <taxon>Xanthophyceae</taxon>
        <taxon>Tribonematales</taxon>
        <taxon>Tribonemataceae</taxon>
        <taxon>Tribonema</taxon>
    </lineage>
</organism>
<dbReference type="PANTHER" id="PTHR12770:SF22">
    <property type="entry name" value="PROTEIN ROOT UVB SENSITIVE 1, CHLOROPLASTIC"/>
    <property type="match status" value="1"/>
</dbReference>
<name>A0A835Z4M0_9STRA</name>
<reference evidence="5" key="1">
    <citation type="submission" date="2021-02" db="EMBL/GenBank/DDBJ databases">
        <title>First Annotated Genome of the Yellow-green Alga Tribonema minus.</title>
        <authorList>
            <person name="Mahan K.M."/>
        </authorList>
    </citation>
    <scope>NUCLEOTIDE SEQUENCE</scope>
    <source>
        <strain evidence="5">UTEX B ZZ1240</strain>
    </source>
</reference>
<gene>
    <name evidence="5" type="ORF">JKP88DRAFT_156958</name>
    <name evidence="4" type="ORF">JKP88DRAFT_182030</name>
</gene>
<comment type="similarity">
    <text evidence="1">Belongs to the RUS1 family.</text>
</comment>
<evidence type="ECO:0000313" key="6">
    <source>
        <dbReference type="Proteomes" id="UP000664859"/>
    </source>
</evidence>
<accession>A0A835Z4M0</accession>
<evidence type="ECO:0000259" key="3">
    <source>
        <dbReference type="Pfam" id="PF04884"/>
    </source>
</evidence>
<keyword evidence="2" id="KW-1133">Transmembrane helix</keyword>
<dbReference type="Proteomes" id="UP000664859">
    <property type="component" value="Unassembled WGS sequence"/>
</dbReference>
<dbReference type="OrthoDB" id="364779at2759"/>
<dbReference type="AlphaFoldDB" id="A0A835Z4M0"/>
<sequence length="228" mass="23833">MAQLVQIRHHRDTRESTDTGFSPLKLLLPVDYPVSVRPEYARYAGWQFVASICGSAASVFGTQALFCAAGMDVSAPLAASTAWVLKDGIGQFGGIMFSSVVGTRFDTNPRLWIFVSAAVLDASVVLEMIAPMAPSAFLMLASVSNGLKNVSFLAASASRATIHSHLALGKNLADVTVKKGSQNIVSSMIGMGTGIALTSVVGLESFVAMALCAGHLIGTHLSVSKITV</sequence>
<feature type="transmembrane region" description="Helical" evidence="2">
    <location>
        <begin position="111"/>
        <end position="130"/>
    </location>
</feature>